<organism evidence="1 2">
    <name type="scientific">Haematococcus lacustris</name>
    <name type="common">Green alga</name>
    <name type="synonym">Haematococcus pluvialis</name>
    <dbReference type="NCBI Taxonomy" id="44745"/>
    <lineage>
        <taxon>Eukaryota</taxon>
        <taxon>Viridiplantae</taxon>
        <taxon>Chlorophyta</taxon>
        <taxon>core chlorophytes</taxon>
        <taxon>Chlorophyceae</taxon>
        <taxon>CS clade</taxon>
        <taxon>Chlamydomonadales</taxon>
        <taxon>Haematococcaceae</taxon>
        <taxon>Haematococcus</taxon>
    </lineage>
</organism>
<dbReference type="EMBL" id="BLLF01000194">
    <property type="protein sequence ID" value="GFH08919.1"/>
    <property type="molecule type" value="Genomic_DNA"/>
</dbReference>
<proteinExistence type="predicted"/>
<comment type="caution">
    <text evidence="1">The sequence shown here is derived from an EMBL/GenBank/DDBJ whole genome shotgun (WGS) entry which is preliminary data.</text>
</comment>
<dbReference type="Proteomes" id="UP000485058">
    <property type="component" value="Unassembled WGS sequence"/>
</dbReference>
<keyword evidence="2" id="KW-1185">Reference proteome</keyword>
<dbReference type="AlphaFoldDB" id="A0A699YRN2"/>
<sequence length="98" mass="11158">MTHEQRDSTSQNCGALRRVVVCHQGPSLGRPQAGVQRHACLQPMIILLYGGEARQVLWAGWQEYIACMYWGTILLRYIPQVLHMRTHMLLHVCSACPD</sequence>
<accession>A0A699YRN2</accession>
<gene>
    <name evidence="1" type="ORF">HaLaN_03964</name>
</gene>
<protein>
    <submittedName>
        <fullName evidence="1">Uncharacterized protein</fullName>
    </submittedName>
</protein>
<evidence type="ECO:0000313" key="1">
    <source>
        <dbReference type="EMBL" id="GFH08919.1"/>
    </source>
</evidence>
<name>A0A699YRN2_HAELA</name>
<evidence type="ECO:0000313" key="2">
    <source>
        <dbReference type="Proteomes" id="UP000485058"/>
    </source>
</evidence>
<reference evidence="1 2" key="1">
    <citation type="submission" date="2020-02" db="EMBL/GenBank/DDBJ databases">
        <title>Draft genome sequence of Haematococcus lacustris strain NIES-144.</title>
        <authorList>
            <person name="Morimoto D."/>
            <person name="Nakagawa S."/>
            <person name="Yoshida T."/>
            <person name="Sawayama S."/>
        </authorList>
    </citation>
    <scope>NUCLEOTIDE SEQUENCE [LARGE SCALE GENOMIC DNA]</scope>
    <source>
        <strain evidence="1 2">NIES-144</strain>
    </source>
</reference>